<feature type="domain" description="Fumarate reductase/succinate dehydrogenase flavoprotein-like C-terminal" evidence="14">
    <location>
        <begin position="435"/>
        <end position="523"/>
    </location>
</feature>
<dbReference type="PANTHER" id="PTHR42716:SF2">
    <property type="entry name" value="L-ASPARTATE OXIDASE, CHLOROPLASTIC"/>
    <property type="match status" value="1"/>
</dbReference>
<evidence type="ECO:0000256" key="2">
    <source>
        <dbReference type="ARBA" id="ARBA00004950"/>
    </source>
</evidence>
<evidence type="ECO:0000256" key="6">
    <source>
        <dbReference type="ARBA" id="ARBA00022642"/>
    </source>
</evidence>
<dbReference type="Gene3D" id="3.90.700.10">
    <property type="entry name" value="Succinate dehydrogenase/fumarate reductase flavoprotein, catalytic domain"/>
    <property type="match status" value="1"/>
</dbReference>
<dbReference type="Pfam" id="PF00890">
    <property type="entry name" value="FAD_binding_2"/>
    <property type="match status" value="1"/>
</dbReference>
<dbReference type="PIRSF" id="PIRSF000171">
    <property type="entry name" value="SDHA_APRA_LASPO"/>
    <property type="match status" value="1"/>
</dbReference>
<comment type="caution">
    <text evidence="15">The sequence shown here is derived from an EMBL/GenBank/DDBJ whole genome shotgun (WGS) entry which is preliminary data.</text>
</comment>
<dbReference type="SUPFAM" id="SSF46977">
    <property type="entry name" value="Succinate dehydrogenase/fumarate reductase flavoprotein C-terminal domain"/>
    <property type="match status" value="1"/>
</dbReference>
<comment type="pathway">
    <text evidence="2 12">Cofactor biosynthesis; NAD(+) biosynthesis; iminoaspartate from L-aspartate (oxidase route): step 1/1.</text>
</comment>
<evidence type="ECO:0000256" key="5">
    <source>
        <dbReference type="ARBA" id="ARBA00022630"/>
    </source>
</evidence>
<sequence length="536" mass="59420">MNMYDFIVVGGGLAGLYTALFLSREGKVALVSNRSIEESNSYMAQGGMAAVMTKEDSPSLHFQDTIEAGRGLCDSEAVKILTEEAPERIKELIELGMLFDTEREGQLALGLEGGHHRKRILHAGGDATGRMVTSFMIEQVRANAKIELLLDHHVLCLLVEDNKVYGVLSYSHITKSIEAYLSPIVVLATGGAAALYAPTTNPPQSLGDGIGMAYEAGADIMDMEFVQFHPTAFYTPDTTSSFLISEAVRGEGAYLLDSEGKRFMTGLHPLGELAPRDTVAREIFKVLKREGSSHVTLSLQHLDPEYIKKRFPSIAKHCEKFGYDLSRQIPVAPAAHYTVGGIKVNLEGETSIRGLYAVGEVASTGVMGANRLASNSLVECAVFARRIADAVNVQCLDDIETLQEKARQIVKSYSSISHQENDKWNDNLSSSLLAELKALMMRNVGIIRTEKQLSEAISWIETKLSEIERYRTHYLSANVLYMRFRVAWLIARSALERCESRGGHYRSDYPETLSDNHAYRTEINKHKILKIRLHND</sequence>
<dbReference type="GO" id="GO:0008734">
    <property type="term" value="F:L-aspartate oxidase activity"/>
    <property type="evidence" value="ECO:0007669"/>
    <property type="project" value="UniProtKB-UniRule"/>
</dbReference>
<keyword evidence="6 12" id="KW-0662">Pyridine nucleotide biosynthesis</keyword>
<organism evidence="15 16">
    <name type="scientific">Porphyromonas cangingivalis</name>
    <dbReference type="NCBI Taxonomy" id="36874"/>
    <lineage>
        <taxon>Bacteria</taxon>
        <taxon>Pseudomonadati</taxon>
        <taxon>Bacteroidota</taxon>
        <taxon>Bacteroidia</taxon>
        <taxon>Bacteroidales</taxon>
        <taxon>Porphyromonadaceae</taxon>
        <taxon>Porphyromonas</taxon>
    </lineage>
</organism>
<dbReference type="UniPathway" id="UPA00253">
    <property type="reaction ID" value="UER00326"/>
</dbReference>
<feature type="domain" description="FAD-dependent oxidoreductase 2 FAD-binding" evidence="13">
    <location>
        <begin position="5"/>
        <end position="377"/>
    </location>
</feature>
<comment type="similarity">
    <text evidence="3 12">Belongs to the FAD-dependent oxidoreductase 2 family. NadB subfamily.</text>
</comment>
<dbReference type="STRING" id="36874.HQ34_01920"/>
<dbReference type="InterPro" id="IPR015939">
    <property type="entry name" value="Fum_Rdtase/Succ_DH_flav-like_C"/>
</dbReference>
<dbReference type="InterPro" id="IPR005288">
    <property type="entry name" value="NadB"/>
</dbReference>
<dbReference type="Proteomes" id="UP000030125">
    <property type="component" value="Unassembled WGS sequence"/>
</dbReference>
<evidence type="ECO:0000259" key="14">
    <source>
        <dbReference type="Pfam" id="PF02910"/>
    </source>
</evidence>
<evidence type="ECO:0000313" key="15">
    <source>
        <dbReference type="EMBL" id="KGN79263.1"/>
    </source>
</evidence>
<dbReference type="RefSeq" id="WP_036852368.1">
    <property type="nucleotide sequence ID" value="NZ_JQJD01000051.1"/>
</dbReference>
<keyword evidence="8 12" id="KW-0560">Oxidoreductase</keyword>
<proteinExistence type="inferred from homology"/>
<keyword evidence="16" id="KW-1185">Reference proteome</keyword>
<dbReference type="FunFam" id="3.90.700.10:FF:000002">
    <property type="entry name" value="L-aspartate oxidase"/>
    <property type="match status" value="1"/>
</dbReference>
<accession>A0A0A2EJZ7</accession>
<evidence type="ECO:0000256" key="4">
    <source>
        <dbReference type="ARBA" id="ARBA00012173"/>
    </source>
</evidence>
<dbReference type="GO" id="GO:0034628">
    <property type="term" value="P:'de novo' NAD+ biosynthetic process from L-aspartate"/>
    <property type="evidence" value="ECO:0007669"/>
    <property type="project" value="TreeGrafter"/>
</dbReference>
<evidence type="ECO:0000256" key="7">
    <source>
        <dbReference type="ARBA" id="ARBA00022827"/>
    </source>
</evidence>
<dbReference type="EC" id="1.4.3.16" evidence="4 10"/>
<comment type="function">
    <text evidence="12">Catalyzes the oxidation of L-aspartate to iminoaspartate.</text>
</comment>
<evidence type="ECO:0000259" key="13">
    <source>
        <dbReference type="Pfam" id="PF00890"/>
    </source>
</evidence>
<dbReference type="SUPFAM" id="SSF51905">
    <property type="entry name" value="FAD/NAD(P)-binding domain"/>
    <property type="match status" value="1"/>
</dbReference>
<dbReference type="EMBL" id="JQJD01000051">
    <property type="protein sequence ID" value="KGN79263.1"/>
    <property type="molecule type" value="Genomic_DNA"/>
</dbReference>
<name>A0A0A2EJZ7_PORCN</name>
<dbReference type="PANTHER" id="PTHR42716">
    <property type="entry name" value="L-ASPARTATE OXIDASE"/>
    <property type="match status" value="1"/>
</dbReference>
<evidence type="ECO:0000313" key="16">
    <source>
        <dbReference type="Proteomes" id="UP000030125"/>
    </source>
</evidence>
<evidence type="ECO:0000256" key="1">
    <source>
        <dbReference type="ARBA" id="ARBA00001974"/>
    </source>
</evidence>
<feature type="active site" description="Proton acceptor" evidence="11">
    <location>
        <position position="276"/>
    </location>
</feature>
<keyword evidence="7 12" id="KW-0274">FAD</keyword>
<evidence type="ECO:0000256" key="8">
    <source>
        <dbReference type="ARBA" id="ARBA00023002"/>
    </source>
</evidence>
<dbReference type="GO" id="GO:0005737">
    <property type="term" value="C:cytoplasm"/>
    <property type="evidence" value="ECO:0007669"/>
    <property type="project" value="UniProtKB-SubCell"/>
</dbReference>
<dbReference type="PRINTS" id="PR00368">
    <property type="entry name" value="FADPNR"/>
</dbReference>
<dbReference type="SUPFAM" id="SSF56425">
    <property type="entry name" value="Succinate dehydrogenase/fumarate reductase flavoprotein, catalytic domain"/>
    <property type="match status" value="1"/>
</dbReference>
<evidence type="ECO:0000256" key="12">
    <source>
        <dbReference type="RuleBase" id="RU362049"/>
    </source>
</evidence>
<dbReference type="InterPro" id="IPR027477">
    <property type="entry name" value="Succ_DH/fumarate_Rdtase_cat_sf"/>
</dbReference>
<comment type="subcellular location">
    <subcellularLocation>
        <location evidence="12">Cytoplasm</location>
    </subcellularLocation>
</comment>
<gene>
    <name evidence="15" type="ORF">HQ35_08150</name>
</gene>
<dbReference type="InterPro" id="IPR036188">
    <property type="entry name" value="FAD/NAD-bd_sf"/>
</dbReference>
<dbReference type="eggNOG" id="COG0029">
    <property type="taxonomic scope" value="Bacteria"/>
</dbReference>
<evidence type="ECO:0000256" key="11">
    <source>
        <dbReference type="PIRSR" id="PIRSR000171-1"/>
    </source>
</evidence>
<comment type="cofactor">
    <cofactor evidence="1 12">
        <name>FAD</name>
        <dbReference type="ChEBI" id="CHEBI:57692"/>
    </cofactor>
</comment>
<keyword evidence="5 12" id="KW-0285">Flavoprotein</keyword>
<comment type="catalytic activity">
    <reaction evidence="9">
        <text>L-aspartate + O2 = iminosuccinate + H2O2</text>
        <dbReference type="Rhea" id="RHEA:25876"/>
        <dbReference type="ChEBI" id="CHEBI:15379"/>
        <dbReference type="ChEBI" id="CHEBI:16240"/>
        <dbReference type="ChEBI" id="CHEBI:29991"/>
        <dbReference type="ChEBI" id="CHEBI:77875"/>
        <dbReference type="EC" id="1.4.3.16"/>
    </reaction>
    <physiologicalReaction direction="left-to-right" evidence="9">
        <dbReference type="Rhea" id="RHEA:25877"/>
    </physiologicalReaction>
</comment>
<dbReference type="Gene3D" id="3.50.50.60">
    <property type="entry name" value="FAD/NAD(P)-binding domain"/>
    <property type="match status" value="1"/>
</dbReference>
<dbReference type="OrthoDB" id="9806724at2"/>
<dbReference type="InterPro" id="IPR003953">
    <property type="entry name" value="FAD-dep_OxRdtase_2_FAD-bd"/>
</dbReference>
<evidence type="ECO:0000256" key="10">
    <source>
        <dbReference type="NCBIfam" id="TIGR00551"/>
    </source>
</evidence>
<dbReference type="Gene3D" id="1.20.58.100">
    <property type="entry name" value="Fumarate reductase/succinate dehydrogenase flavoprotein-like, C-terminal domain"/>
    <property type="match status" value="1"/>
</dbReference>
<dbReference type="Pfam" id="PF02910">
    <property type="entry name" value="Succ_DH_flav_C"/>
    <property type="match status" value="1"/>
</dbReference>
<evidence type="ECO:0000256" key="9">
    <source>
        <dbReference type="ARBA" id="ARBA00048305"/>
    </source>
</evidence>
<protein>
    <recommendedName>
        <fullName evidence="4 10">L-aspartate oxidase</fullName>
        <ecNumber evidence="4 10">1.4.3.16</ecNumber>
    </recommendedName>
</protein>
<dbReference type="NCBIfam" id="TIGR00551">
    <property type="entry name" value="nadB"/>
    <property type="match status" value="1"/>
</dbReference>
<dbReference type="AlphaFoldDB" id="A0A0A2EJZ7"/>
<evidence type="ECO:0000256" key="3">
    <source>
        <dbReference type="ARBA" id="ARBA00008562"/>
    </source>
</evidence>
<dbReference type="InterPro" id="IPR037099">
    <property type="entry name" value="Fum_R/Succ_DH_flav-like_C_sf"/>
</dbReference>
<reference evidence="15 16" key="1">
    <citation type="submission" date="2014-08" db="EMBL/GenBank/DDBJ databases">
        <title>Porphyromonas cangingivalis strain:COT-109_OH1386 Genome sequencing.</title>
        <authorList>
            <person name="Wallis C."/>
            <person name="Deusch O."/>
            <person name="O'Flynn C."/>
            <person name="Davis I."/>
            <person name="Jospin G."/>
            <person name="Darling A.E."/>
            <person name="Coil D.A."/>
            <person name="Alexiev A."/>
            <person name="Horsfall A."/>
            <person name="Kirkwood N."/>
            <person name="Harris S."/>
            <person name="Eisen J.A."/>
        </authorList>
    </citation>
    <scope>NUCLEOTIDE SEQUENCE [LARGE SCALE GENOMIC DNA]</scope>
    <source>
        <strain evidence="16">COT-109 OH1386</strain>
    </source>
</reference>